<organism evidence="4 5">
    <name type="scientific">Halteria grandinella</name>
    <dbReference type="NCBI Taxonomy" id="5974"/>
    <lineage>
        <taxon>Eukaryota</taxon>
        <taxon>Sar</taxon>
        <taxon>Alveolata</taxon>
        <taxon>Ciliophora</taxon>
        <taxon>Intramacronucleata</taxon>
        <taxon>Spirotrichea</taxon>
        <taxon>Stichotrichia</taxon>
        <taxon>Sporadotrichida</taxon>
        <taxon>Halteriidae</taxon>
        <taxon>Halteria</taxon>
    </lineage>
</organism>
<name>A0A8J8NRU4_HALGN</name>
<dbReference type="GO" id="GO:0055088">
    <property type="term" value="P:lipid homeostasis"/>
    <property type="evidence" value="ECO:0007669"/>
    <property type="project" value="TreeGrafter"/>
</dbReference>
<dbReference type="InterPro" id="IPR000073">
    <property type="entry name" value="AB_hydrolase_1"/>
</dbReference>
<evidence type="ECO:0000313" key="4">
    <source>
        <dbReference type="EMBL" id="TNV79164.1"/>
    </source>
</evidence>
<reference evidence="4" key="1">
    <citation type="submission" date="2019-06" db="EMBL/GenBank/DDBJ databases">
        <authorList>
            <person name="Zheng W."/>
        </authorList>
    </citation>
    <scope>NUCLEOTIDE SEQUENCE</scope>
    <source>
        <strain evidence="4">QDHG01</strain>
    </source>
</reference>
<accession>A0A8J8NRU4</accession>
<dbReference type="GO" id="GO:0042171">
    <property type="term" value="F:lysophosphatidic acid acyltransferase activity"/>
    <property type="evidence" value="ECO:0007669"/>
    <property type="project" value="TreeGrafter"/>
</dbReference>
<sequence>MQANSTLQTVPLSSKQGVPTQTQPKQLQKAESGTWCLTNFVKGVSDEKLIAAERGMLAYTGLPEEEFEFSDVIIDEQGNYVRTIQVGHKQPSPTGVAKPKVVIIHGYGASGLFFYRVMKHLVDAGLHLIFIDIIGMGASGRPEFNEEMSVTEADQFFVDFLEKWRIAFGDLTGFYLAGHSFGGYISGQYALQYHQHIKKLLLLSPAGVMKKPDDFDASRLRRRGMLFKLVTRAWEKKWSPFGLMRKSGSWIGRSLIKSYLNRRMNIAIVNEEERNLLLDYMQQIFMREGSTEYAIFICFQLGLYAHHPLEDPTRLGNEDFPIPITFYYGDRDWMDYRAGQRVVERSKFYNKDAPETGLSQVFIIPDSDHHLYMDNPRGFAELLIFDVQLSEKGLTVSGDDTQRGAGSLVNEAQRDAAVI</sequence>
<comment type="similarity">
    <text evidence="1">Belongs to the peptidase S33 family. ABHD4/ABHD5 subfamily.</text>
</comment>
<dbReference type="AlphaFoldDB" id="A0A8J8NRU4"/>
<proteinExistence type="inferred from homology"/>
<dbReference type="InterPro" id="IPR029058">
    <property type="entry name" value="AB_hydrolase_fold"/>
</dbReference>
<dbReference type="Proteomes" id="UP000785679">
    <property type="component" value="Unassembled WGS sequence"/>
</dbReference>
<keyword evidence="5" id="KW-1185">Reference proteome</keyword>
<dbReference type="SUPFAM" id="SSF53474">
    <property type="entry name" value="alpha/beta-Hydrolases"/>
    <property type="match status" value="1"/>
</dbReference>
<evidence type="ECO:0000256" key="2">
    <source>
        <dbReference type="SAM" id="MobiDB-lite"/>
    </source>
</evidence>
<evidence type="ECO:0000313" key="5">
    <source>
        <dbReference type="Proteomes" id="UP000785679"/>
    </source>
</evidence>
<dbReference type="PRINTS" id="PR00111">
    <property type="entry name" value="ABHYDROLASE"/>
</dbReference>
<feature type="domain" description="AB hydrolase-1" evidence="3">
    <location>
        <begin position="101"/>
        <end position="376"/>
    </location>
</feature>
<evidence type="ECO:0000259" key="3">
    <source>
        <dbReference type="Pfam" id="PF00561"/>
    </source>
</evidence>
<dbReference type="EMBL" id="RRYP01009280">
    <property type="protein sequence ID" value="TNV79164.1"/>
    <property type="molecule type" value="Genomic_DNA"/>
</dbReference>
<dbReference type="Gene3D" id="3.40.50.1820">
    <property type="entry name" value="alpha/beta hydrolase"/>
    <property type="match status" value="1"/>
</dbReference>
<dbReference type="GO" id="GO:0052689">
    <property type="term" value="F:carboxylic ester hydrolase activity"/>
    <property type="evidence" value="ECO:0007669"/>
    <property type="project" value="TreeGrafter"/>
</dbReference>
<protein>
    <recommendedName>
        <fullName evidence="3">AB hydrolase-1 domain-containing protein</fullName>
    </recommendedName>
</protein>
<dbReference type="PANTHER" id="PTHR42886">
    <property type="entry name" value="RE40534P-RELATED"/>
    <property type="match status" value="1"/>
</dbReference>
<evidence type="ECO:0000256" key="1">
    <source>
        <dbReference type="ARBA" id="ARBA00038097"/>
    </source>
</evidence>
<feature type="region of interest" description="Disordered" evidence="2">
    <location>
        <begin position="1"/>
        <end position="26"/>
    </location>
</feature>
<dbReference type="GO" id="GO:0006654">
    <property type="term" value="P:phosphatidic acid biosynthetic process"/>
    <property type="evidence" value="ECO:0007669"/>
    <property type="project" value="TreeGrafter"/>
</dbReference>
<dbReference type="Pfam" id="PF00561">
    <property type="entry name" value="Abhydrolase_1"/>
    <property type="match status" value="1"/>
</dbReference>
<dbReference type="PANTHER" id="PTHR42886:SF29">
    <property type="entry name" value="PUMMELIG, ISOFORM A"/>
    <property type="match status" value="1"/>
</dbReference>
<gene>
    <name evidence="4" type="ORF">FGO68_gene16455</name>
</gene>
<comment type="caution">
    <text evidence="4">The sequence shown here is derived from an EMBL/GenBank/DDBJ whole genome shotgun (WGS) entry which is preliminary data.</text>
</comment>
<dbReference type="OrthoDB" id="430332at2759"/>